<evidence type="ECO:0000313" key="19">
    <source>
        <dbReference type="Proteomes" id="UP000054270"/>
    </source>
</evidence>
<dbReference type="GO" id="GO:0005829">
    <property type="term" value="C:cytosol"/>
    <property type="evidence" value="ECO:0007669"/>
    <property type="project" value="TreeGrafter"/>
</dbReference>
<dbReference type="SUPFAM" id="SSF46938">
    <property type="entry name" value="CRAL/TRIO N-terminal domain"/>
    <property type="match status" value="1"/>
</dbReference>
<dbReference type="Proteomes" id="UP000054270">
    <property type="component" value="Unassembled WGS sequence"/>
</dbReference>
<reference evidence="19" key="1">
    <citation type="submission" date="2014-04" db="EMBL/GenBank/DDBJ databases">
        <title>Evolutionary Origins and Diversification of the Mycorrhizal Mutualists.</title>
        <authorList>
            <consortium name="DOE Joint Genome Institute"/>
            <consortium name="Mycorrhizal Genomics Consortium"/>
            <person name="Kohler A."/>
            <person name="Kuo A."/>
            <person name="Nagy L.G."/>
            <person name="Floudas D."/>
            <person name="Copeland A."/>
            <person name="Barry K.W."/>
            <person name="Cichocki N."/>
            <person name="Veneault-Fourrey C."/>
            <person name="LaButti K."/>
            <person name="Lindquist E.A."/>
            <person name="Lipzen A."/>
            <person name="Lundell T."/>
            <person name="Morin E."/>
            <person name="Murat C."/>
            <person name="Riley R."/>
            <person name="Ohm R."/>
            <person name="Sun H."/>
            <person name="Tunlid A."/>
            <person name="Henrissat B."/>
            <person name="Grigoriev I.V."/>
            <person name="Hibbett D.S."/>
            <person name="Martin F."/>
        </authorList>
    </citation>
    <scope>NUCLEOTIDE SEQUENCE [LARGE SCALE GENOMIC DNA]</scope>
    <source>
        <strain evidence="19">FD-334 SS-4</strain>
    </source>
</reference>
<evidence type="ECO:0000256" key="10">
    <source>
        <dbReference type="ARBA" id="ARBA00023004"/>
    </source>
</evidence>
<feature type="compositionally biased region" description="Low complexity" evidence="16">
    <location>
        <begin position="1"/>
        <end position="15"/>
    </location>
</feature>
<dbReference type="PANTHER" id="PTHR47669">
    <property type="entry name" value="PHOSPHATIDYLINOSITOL TRANSFER PROTEIN SFH5"/>
    <property type="match status" value="1"/>
</dbReference>
<comment type="cofactor">
    <cofactor evidence="1">
        <name>heme b</name>
        <dbReference type="ChEBI" id="CHEBI:60344"/>
    </cofactor>
</comment>
<dbReference type="GO" id="GO:0032541">
    <property type="term" value="C:cortical endoplasmic reticulum"/>
    <property type="evidence" value="ECO:0007669"/>
    <property type="project" value="TreeGrafter"/>
</dbReference>
<dbReference type="Gene3D" id="3.40.525.10">
    <property type="entry name" value="CRAL-TRIO lipid binding domain"/>
    <property type="match status" value="1"/>
</dbReference>
<comment type="catalytic activity">
    <reaction evidence="13">
        <text>a 1,2-diacyl-sn-glycero-3-phospho-(1D-myo-inositol)(in) = a 1,2-diacyl-sn-glycero-3-phospho-(1D-myo-inositol)(out)</text>
        <dbReference type="Rhea" id="RHEA:38691"/>
        <dbReference type="ChEBI" id="CHEBI:57880"/>
    </reaction>
    <physiologicalReaction direction="left-to-right" evidence="13">
        <dbReference type="Rhea" id="RHEA:38692"/>
    </physiologicalReaction>
</comment>
<evidence type="ECO:0000256" key="3">
    <source>
        <dbReference type="ARBA" id="ARBA00006667"/>
    </source>
</evidence>
<dbReference type="GO" id="GO:0046872">
    <property type="term" value="F:metal ion binding"/>
    <property type="evidence" value="ECO:0007669"/>
    <property type="project" value="UniProtKB-KW"/>
</dbReference>
<dbReference type="OMA" id="MVQIHDY"/>
<keyword evidence="8 15" id="KW-0256">Endoplasmic reticulum</keyword>
<dbReference type="InterPro" id="IPR036273">
    <property type="entry name" value="CRAL/TRIO_N_dom_sf"/>
</dbReference>
<keyword evidence="4 15" id="KW-0813">Transport</keyword>
<dbReference type="EMBL" id="KN817522">
    <property type="protein sequence ID" value="KJA28194.1"/>
    <property type="molecule type" value="Genomic_DNA"/>
</dbReference>
<keyword evidence="6" id="KW-0349">Heme</keyword>
<dbReference type="STRING" id="945553.A0A0D2PBI0"/>
<dbReference type="PROSITE" id="PS50191">
    <property type="entry name" value="CRAL_TRIO"/>
    <property type="match status" value="1"/>
</dbReference>
<evidence type="ECO:0000256" key="12">
    <source>
        <dbReference type="ARBA" id="ARBA00023136"/>
    </source>
</evidence>
<evidence type="ECO:0000256" key="1">
    <source>
        <dbReference type="ARBA" id="ARBA00001970"/>
    </source>
</evidence>
<name>A0A0D2PBI0_HYPSF</name>
<comment type="similarity">
    <text evidence="3 15">Belongs to the SFH5 family.</text>
</comment>
<dbReference type="GO" id="GO:0017157">
    <property type="term" value="P:regulation of exocytosis"/>
    <property type="evidence" value="ECO:0007669"/>
    <property type="project" value="TreeGrafter"/>
</dbReference>
<dbReference type="PANTHER" id="PTHR47669:SF1">
    <property type="entry name" value="PHOSPHATIDYLINOSITOL TRANSFER PROTEIN SFH5"/>
    <property type="match status" value="1"/>
</dbReference>
<dbReference type="CDD" id="cd00170">
    <property type="entry name" value="SEC14"/>
    <property type="match status" value="1"/>
</dbReference>
<dbReference type="SUPFAM" id="SSF52087">
    <property type="entry name" value="CRAL/TRIO domain"/>
    <property type="match status" value="1"/>
</dbReference>
<evidence type="ECO:0000256" key="4">
    <source>
        <dbReference type="ARBA" id="ARBA00022448"/>
    </source>
</evidence>
<protein>
    <recommendedName>
        <fullName evidence="15">Phosphatidylinositol transfer protein SFH5</fullName>
        <shortName evidence="15">PITP SFH5</shortName>
    </recommendedName>
</protein>
<dbReference type="OrthoDB" id="75724at2759"/>
<evidence type="ECO:0000256" key="15">
    <source>
        <dbReference type="RuleBase" id="RU367059"/>
    </source>
</evidence>
<dbReference type="InterPro" id="IPR042938">
    <property type="entry name" value="Sfh5"/>
</dbReference>
<comment type="subcellular location">
    <subcellularLocation>
        <location evidence="15">Cytoplasm</location>
    </subcellularLocation>
    <subcellularLocation>
        <location evidence="2 15">Endoplasmic reticulum membrane</location>
        <topology evidence="2 15">Peripheral membrane protein</topology>
    </subcellularLocation>
    <subcellularLocation>
        <location evidence="15">Microsome membrane</location>
        <topology evidence="15">Peripheral membrane protein</topology>
    </subcellularLocation>
</comment>
<dbReference type="GO" id="GO:0005789">
    <property type="term" value="C:endoplasmic reticulum membrane"/>
    <property type="evidence" value="ECO:0007669"/>
    <property type="project" value="UniProtKB-SubCell"/>
</dbReference>
<evidence type="ECO:0000256" key="7">
    <source>
        <dbReference type="ARBA" id="ARBA00022723"/>
    </source>
</evidence>
<dbReference type="GO" id="GO:0005886">
    <property type="term" value="C:plasma membrane"/>
    <property type="evidence" value="ECO:0007669"/>
    <property type="project" value="TreeGrafter"/>
</dbReference>
<dbReference type="SMART" id="SM00516">
    <property type="entry name" value="SEC14"/>
    <property type="match status" value="1"/>
</dbReference>
<keyword evidence="11 15" id="KW-0445">Lipid transport</keyword>
<dbReference type="Pfam" id="PF00650">
    <property type="entry name" value="CRAL_TRIO"/>
    <property type="match status" value="1"/>
</dbReference>
<evidence type="ECO:0000256" key="9">
    <source>
        <dbReference type="ARBA" id="ARBA00022848"/>
    </source>
</evidence>
<dbReference type="GO" id="GO:0008526">
    <property type="term" value="F:phosphatidylinositol transfer activity"/>
    <property type="evidence" value="ECO:0007669"/>
    <property type="project" value="UniProtKB-UniRule"/>
</dbReference>
<keyword evidence="5 15" id="KW-0963">Cytoplasm</keyword>
<dbReference type="InterPro" id="IPR001251">
    <property type="entry name" value="CRAL-TRIO_dom"/>
</dbReference>
<evidence type="ECO:0000256" key="14">
    <source>
        <dbReference type="ARBA" id="ARBA00024180"/>
    </source>
</evidence>
<keyword evidence="10" id="KW-0408">Iron</keyword>
<feature type="region of interest" description="Disordered" evidence="16">
    <location>
        <begin position="1"/>
        <end position="24"/>
    </location>
</feature>
<evidence type="ECO:0000256" key="13">
    <source>
        <dbReference type="ARBA" id="ARBA00024146"/>
    </source>
</evidence>
<accession>A0A0D2PBI0</accession>
<evidence type="ECO:0000256" key="5">
    <source>
        <dbReference type="ARBA" id="ARBA00022490"/>
    </source>
</evidence>
<feature type="domain" description="CRAL-TRIO" evidence="17">
    <location>
        <begin position="138"/>
        <end position="313"/>
    </location>
</feature>
<dbReference type="InterPro" id="IPR036865">
    <property type="entry name" value="CRAL-TRIO_dom_sf"/>
</dbReference>
<keyword evidence="7" id="KW-0479">Metal-binding</keyword>
<keyword evidence="19" id="KW-1185">Reference proteome</keyword>
<dbReference type="AlphaFoldDB" id="A0A0D2PBI0"/>
<keyword evidence="12 15" id="KW-0472">Membrane</keyword>
<evidence type="ECO:0000256" key="16">
    <source>
        <dbReference type="SAM" id="MobiDB-lite"/>
    </source>
</evidence>
<evidence type="ECO:0000259" key="17">
    <source>
        <dbReference type="PROSITE" id="PS50191"/>
    </source>
</evidence>
<organism evidence="18 19">
    <name type="scientific">Hypholoma sublateritium (strain FD-334 SS-4)</name>
    <dbReference type="NCBI Taxonomy" id="945553"/>
    <lineage>
        <taxon>Eukaryota</taxon>
        <taxon>Fungi</taxon>
        <taxon>Dikarya</taxon>
        <taxon>Basidiomycota</taxon>
        <taxon>Agaricomycotina</taxon>
        <taxon>Agaricomycetes</taxon>
        <taxon>Agaricomycetidae</taxon>
        <taxon>Agaricales</taxon>
        <taxon>Agaricineae</taxon>
        <taxon>Strophariaceae</taxon>
        <taxon>Hypholoma</taxon>
    </lineage>
</organism>
<proteinExistence type="inferred from homology"/>
<evidence type="ECO:0000256" key="11">
    <source>
        <dbReference type="ARBA" id="ARBA00023055"/>
    </source>
</evidence>
<evidence type="ECO:0000256" key="6">
    <source>
        <dbReference type="ARBA" id="ARBA00022617"/>
    </source>
</evidence>
<evidence type="ECO:0000256" key="2">
    <source>
        <dbReference type="ARBA" id="ARBA00004406"/>
    </source>
</evidence>
<evidence type="ECO:0000256" key="8">
    <source>
        <dbReference type="ARBA" id="ARBA00022824"/>
    </source>
</evidence>
<sequence>MPDATTPTPVAAAETPVEKLSAAPSSAARVEIAGSDALSETVEPQNSLTQKFTNAEWTALKELRAKLPDTFAEAFPDNENARSTPITIWGVTVDPNNPQADARVSVVLMKFLRARNLSIPDTRDKLVGTLRWRESFNVEGALKEDFPQDVFGSLAHISGTDKQGRLVVYNIYGGNQDLKSVFGDVQRFIRWRVALMERSVMQLDFTELDQMIQVHDYDGVSLTSRDANSKAAASEATNIFQNHYPEMLYKKFFINVPTLLNWIFWLFKPLVSANTLAKMTVVGTGQHAIKKALSEYITVNQIPGRYGGEGEVF</sequence>
<gene>
    <name evidence="18" type="ORF">HYPSUDRAFT_129907</name>
</gene>
<evidence type="ECO:0000313" key="18">
    <source>
        <dbReference type="EMBL" id="KJA28194.1"/>
    </source>
</evidence>
<keyword evidence="9 15" id="KW-0492">Microsome</keyword>
<comment type="function">
    <text evidence="14">Non-classical phosphatidylinositol (PtdIns) transfer protein (PITP), which exhibits PtdIns-binding/transfer activity in the absence of detectable PtdCho-binding/transfer activity. Regulates PtdIns(4,5)P2 homeostasis at the plasma membrane. Heme-binding protein that may play a role in organic oxidant-induced stress responses.</text>
</comment>
<dbReference type="GO" id="GO:0043001">
    <property type="term" value="P:Golgi to plasma membrane protein transport"/>
    <property type="evidence" value="ECO:0007669"/>
    <property type="project" value="TreeGrafter"/>
</dbReference>